<dbReference type="OrthoDB" id="7489123at2759"/>
<evidence type="ECO:0000313" key="2">
    <source>
        <dbReference type="Proteomes" id="UP000299102"/>
    </source>
</evidence>
<evidence type="ECO:0000313" key="1">
    <source>
        <dbReference type="EMBL" id="GBP52730.1"/>
    </source>
</evidence>
<sequence>MLTKVDADFLRIFELADSTNLALDNPGRGKESVRAAGPADEISTGCRLSICPTALRTNHTADFLNHLLLAIKSLEKLRLPVGEWSYLLFHTATANVLGSRKKRSSKVMVPTLEYCQPSTNSWSFSRSNFGSRRHFTRLVSLNESENPITRHTVSCVYHADDGEDAVGSRLRCKRACEPRKQVVTATHGHLQRQRSHQCVASLGRNRISDRKGGVISIGGKRE</sequence>
<dbReference type="EMBL" id="BGZK01000608">
    <property type="protein sequence ID" value="GBP52730.1"/>
    <property type="molecule type" value="Genomic_DNA"/>
</dbReference>
<gene>
    <name evidence="1" type="ORF">EVAR_43931_1</name>
</gene>
<keyword evidence="2" id="KW-1185">Reference proteome</keyword>
<reference evidence="1 2" key="1">
    <citation type="journal article" date="2019" name="Commun. Biol.">
        <title>The bagworm genome reveals a unique fibroin gene that provides high tensile strength.</title>
        <authorList>
            <person name="Kono N."/>
            <person name="Nakamura H."/>
            <person name="Ohtoshi R."/>
            <person name="Tomita M."/>
            <person name="Numata K."/>
            <person name="Arakawa K."/>
        </authorList>
    </citation>
    <scope>NUCLEOTIDE SEQUENCE [LARGE SCALE GENOMIC DNA]</scope>
</reference>
<organism evidence="1 2">
    <name type="scientific">Eumeta variegata</name>
    <name type="common">Bagworm moth</name>
    <name type="synonym">Eumeta japonica</name>
    <dbReference type="NCBI Taxonomy" id="151549"/>
    <lineage>
        <taxon>Eukaryota</taxon>
        <taxon>Metazoa</taxon>
        <taxon>Ecdysozoa</taxon>
        <taxon>Arthropoda</taxon>
        <taxon>Hexapoda</taxon>
        <taxon>Insecta</taxon>
        <taxon>Pterygota</taxon>
        <taxon>Neoptera</taxon>
        <taxon>Endopterygota</taxon>
        <taxon>Lepidoptera</taxon>
        <taxon>Glossata</taxon>
        <taxon>Ditrysia</taxon>
        <taxon>Tineoidea</taxon>
        <taxon>Psychidae</taxon>
        <taxon>Oiketicinae</taxon>
        <taxon>Eumeta</taxon>
    </lineage>
</organism>
<protein>
    <submittedName>
        <fullName evidence="1">Uncharacterized protein</fullName>
    </submittedName>
</protein>
<dbReference type="Proteomes" id="UP000299102">
    <property type="component" value="Unassembled WGS sequence"/>
</dbReference>
<name>A0A4C1WPE8_EUMVA</name>
<accession>A0A4C1WPE8</accession>
<proteinExistence type="predicted"/>
<dbReference type="AlphaFoldDB" id="A0A4C1WPE8"/>
<comment type="caution">
    <text evidence="1">The sequence shown here is derived from an EMBL/GenBank/DDBJ whole genome shotgun (WGS) entry which is preliminary data.</text>
</comment>